<dbReference type="PANTHER" id="PTHR46190:SF1">
    <property type="entry name" value="SI:CH211-201H21.5"/>
    <property type="match status" value="1"/>
</dbReference>
<gene>
    <name evidence="3" type="ORF">TVY486_0704690</name>
</gene>
<dbReference type="FunFam" id="3.90.245.10:FF:000014">
    <property type="entry name" value="Nucleoside hydrolase, putative"/>
    <property type="match status" value="1"/>
</dbReference>
<evidence type="ECO:0000259" key="2">
    <source>
        <dbReference type="Pfam" id="PF01156"/>
    </source>
</evidence>
<dbReference type="Gene3D" id="3.90.245.10">
    <property type="entry name" value="Ribonucleoside hydrolase-like"/>
    <property type="match status" value="1"/>
</dbReference>
<dbReference type="Pfam" id="PF01156">
    <property type="entry name" value="IU_nuc_hydro"/>
    <property type="match status" value="1"/>
</dbReference>
<dbReference type="VEuPathDB" id="TriTrypDB:TvY486_0704690"/>
<dbReference type="PANTHER" id="PTHR46190">
    <property type="entry name" value="SI:CH211-201H21.5-RELATED"/>
    <property type="match status" value="1"/>
</dbReference>
<evidence type="ECO:0000256" key="1">
    <source>
        <dbReference type="ARBA" id="ARBA00009176"/>
    </source>
</evidence>
<dbReference type="InterPro" id="IPR052775">
    <property type="entry name" value="IUN_hydrolase"/>
</dbReference>
<comment type="similarity">
    <text evidence="1">Belongs to the IUNH family.</text>
</comment>
<dbReference type="EMBL" id="HE573023">
    <property type="protein sequence ID" value="CCC49135.1"/>
    <property type="molecule type" value="Genomic_DNA"/>
</dbReference>
<keyword evidence="3" id="KW-0378">Hydrolase</keyword>
<sequence length="357" mass="39499">MHRRKIIIDTDCGGDDAIAIMAALTHPDIEVVAILTVWGNVDVDQGMENIGKLLDFYGRDVPFFRGASDPLVTERETVQWGGFGRDGFGDAGFPRSSRVEAQSKKHAALALLDILNSIDPSSNDVYQLVTLGPLTNVALAIRLDPHAFSKLGSDTYPGIVIMGGATEGKGNSNLVAEFNIHCDPEAAYVVFHHKGFKSPLQLVSWEVTVNCAMAWRFYDEWLNRTRSMTAEEAVRQNKTQQFITRLFQRLEAFTRPAEDGTRADTGDSEATQDVTCVIPDAVAMLVALSPESVKDNFLTYVTVELHGVATRGATCIDWYGTEQSMAKKGRRRNCNIITRVCNDMFLKAMKQIVDYPL</sequence>
<dbReference type="EC" id="3.2.2.1" evidence="3"/>
<dbReference type="InterPro" id="IPR036452">
    <property type="entry name" value="Ribo_hydro-like"/>
</dbReference>
<name>G0TYT5_TRYVY</name>
<dbReference type="InterPro" id="IPR001910">
    <property type="entry name" value="Inosine/uridine_hydrolase_dom"/>
</dbReference>
<feature type="domain" description="Inosine/uridine-preferring nucleoside hydrolase" evidence="2">
    <location>
        <begin position="6"/>
        <end position="346"/>
    </location>
</feature>
<dbReference type="CDD" id="cd02649">
    <property type="entry name" value="nuc_hydro_CeIAG"/>
    <property type="match status" value="1"/>
</dbReference>
<organism evidence="3">
    <name type="scientific">Trypanosoma vivax (strain Y486)</name>
    <dbReference type="NCBI Taxonomy" id="1055687"/>
    <lineage>
        <taxon>Eukaryota</taxon>
        <taxon>Discoba</taxon>
        <taxon>Euglenozoa</taxon>
        <taxon>Kinetoplastea</taxon>
        <taxon>Metakinetoplastina</taxon>
        <taxon>Trypanosomatida</taxon>
        <taxon>Trypanosomatidae</taxon>
        <taxon>Trypanosoma</taxon>
        <taxon>Duttonella</taxon>
    </lineage>
</organism>
<dbReference type="OMA" id="REYYATV"/>
<dbReference type="GO" id="GO:0008477">
    <property type="term" value="F:purine nucleosidase activity"/>
    <property type="evidence" value="ECO:0007669"/>
    <property type="project" value="UniProtKB-EC"/>
</dbReference>
<reference evidence="3" key="1">
    <citation type="journal article" date="2012" name="Proc. Natl. Acad. Sci. U.S.A.">
        <title>Antigenic diversity is generated by distinct evolutionary mechanisms in African trypanosome species.</title>
        <authorList>
            <person name="Jackson A.P."/>
            <person name="Berry A."/>
            <person name="Aslett M."/>
            <person name="Allison H.C."/>
            <person name="Burton P."/>
            <person name="Vavrova-Anderson J."/>
            <person name="Brown R."/>
            <person name="Browne H."/>
            <person name="Corton N."/>
            <person name="Hauser H."/>
            <person name="Gamble J."/>
            <person name="Gilderthorp R."/>
            <person name="Marcello L."/>
            <person name="McQuillan J."/>
            <person name="Otto T.D."/>
            <person name="Quail M.A."/>
            <person name="Sanders M.J."/>
            <person name="van Tonder A."/>
            <person name="Ginger M.L."/>
            <person name="Field M.C."/>
            <person name="Barry J.D."/>
            <person name="Hertz-Fowler C."/>
            <person name="Berriman M."/>
        </authorList>
    </citation>
    <scope>NUCLEOTIDE SEQUENCE</scope>
    <source>
        <strain evidence="3">Y486</strain>
    </source>
</reference>
<protein>
    <submittedName>
        <fullName evidence="3">Putative nucleoside hydrolase</fullName>
        <ecNumber evidence="3">3.2.2.1</ecNumber>
    </submittedName>
</protein>
<dbReference type="AlphaFoldDB" id="G0TYT5"/>
<proteinExistence type="inferred from homology"/>
<accession>G0TYT5</accession>
<dbReference type="SUPFAM" id="SSF53590">
    <property type="entry name" value="Nucleoside hydrolase"/>
    <property type="match status" value="1"/>
</dbReference>
<keyword evidence="3" id="KW-0326">Glycosidase</keyword>
<evidence type="ECO:0000313" key="3">
    <source>
        <dbReference type="EMBL" id="CCC49135.1"/>
    </source>
</evidence>